<dbReference type="InterPro" id="IPR001675">
    <property type="entry name" value="Glyco_trans_29"/>
</dbReference>
<evidence type="ECO:0000256" key="25">
    <source>
        <dbReference type="ARBA" id="ARBA00042682"/>
    </source>
</evidence>
<evidence type="ECO:0000256" key="21">
    <source>
        <dbReference type="ARBA" id="ARBA00041507"/>
    </source>
</evidence>
<evidence type="ECO:0000256" key="23">
    <source>
        <dbReference type="ARBA" id="ARBA00042022"/>
    </source>
</evidence>
<comment type="catalytic activity">
    <reaction evidence="32">
        <text>a 3-O-[beta-D-galactosyl-(1-&gt;3)-N-acetyl-alpha-D-galactosaminyl]-L-threonyl-[protein] + CMP-N-acetyl-beta-neuraminate = a 3-O-[N-acetyl-alpha-neuraminyl-(2-&gt;3)-beta-D-galactosyl-(1-&gt;3)-N-acetyl-alpha-D-galactosaminyl]-L-threonyl-[protein] + CMP + H(+)</text>
        <dbReference type="Rhea" id="RHEA:56208"/>
        <dbReference type="Rhea" id="RHEA-COMP:13923"/>
        <dbReference type="Rhea" id="RHEA-COMP:14417"/>
        <dbReference type="ChEBI" id="CHEBI:15378"/>
        <dbReference type="ChEBI" id="CHEBI:57812"/>
        <dbReference type="ChEBI" id="CHEBI:60377"/>
        <dbReference type="ChEBI" id="CHEBI:137950"/>
        <dbReference type="ChEBI" id="CHEBI:139598"/>
    </reaction>
    <physiologicalReaction direction="left-to-right" evidence="32">
        <dbReference type="Rhea" id="RHEA:56209"/>
    </physiologicalReaction>
</comment>
<comment type="pathway">
    <text evidence="4">Glycolipid biosynthesis.</text>
</comment>
<evidence type="ECO:0000313" key="37">
    <source>
        <dbReference type="RefSeq" id="XP_004414050.1"/>
    </source>
</evidence>
<feature type="binding site" evidence="34">
    <location>
        <position position="232"/>
    </location>
    <ligand>
        <name>substrate</name>
    </ligand>
</feature>
<evidence type="ECO:0000256" key="18">
    <source>
        <dbReference type="ARBA" id="ARBA00039106"/>
    </source>
</evidence>
<dbReference type="OrthoDB" id="10264956at2759"/>
<evidence type="ECO:0000256" key="5">
    <source>
        <dbReference type="ARBA" id="ARBA00006003"/>
    </source>
</evidence>
<feature type="binding site" evidence="34">
    <location>
        <position position="318"/>
    </location>
    <ligand>
        <name>substrate</name>
    </ligand>
</feature>
<comment type="catalytic activity">
    <reaction evidence="31">
        <text>a 3-O-[beta-D-galactosyl-(1-&gt;3)-N-acetyl-alpha-D-galactosaminyl]-L-seryl-[protein] + CMP-N-acetyl-beta-neuraminate = 3-O-[N-acetyl-alpha-neuraminyl-(2-&gt;3)-beta-D-galactosyl-(1-&gt;3)-N-acetyl-alpha-D-galactosaminyl]-L-seryl-[protein] + CMP + H(+)</text>
        <dbReference type="Rhea" id="RHEA:56204"/>
        <dbReference type="Rhea" id="RHEA-COMP:13922"/>
        <dbReference type="Rhea" id="RHEA-COMP:14416"/>
        <dbReference type="ChEBI" id="CHEBI:15378"/>
        <dbReference type="ChEBI" id="CHEBI:57812"/>
        <dbReference type="ChEBI" id="CHEBI:60377"/>
        <dbReference type="ChEBI" id="CHEBI:137949"/>
        <dbReference type="ChEBI" id="CHEBI:139597"/>
    </reaction>
    <physiologicalReaction direction="left-to-right" evidence="31">
        <dbReference type="Rhea" id="RHEA:56205"/>
    </physiologicalReaction>
</comment>
<evidence type="ECO:0000256" key="27">
    <source>
        <dbReference type="ARBA" id="ARBA00042991"/>
    </source>
</evidence>
<keyword evidence="10" id="KW-0735">Signal-anchor</keyword>
<dbReference type="InterPro" id="IPR038578">
    <property type="entry name" value="GT29-like_sf"/>
</dbReference>
<name>A0A2U3WWW6_ODORO</name>
<dbReference type="InParanoid" id="A0A2U3WWW6"/>
<keyword evidence="6" id="KW-0964">Secreted</keyword>
<evidence type="ECO:0000256" key="29">
    <source>
        <dbReference type="ARBA" id="ARBA00043773"/>
    </source>
</evidence>
<feature type="binding site" evidence="34">
    <location>
        <position position="272"/>
    </location>
    <ligand>
        <name>substrate</name>
    </ligand>
</feature>
<evidence type="ECO:0000256" key="26">
    <source>
        <dbReference type="ARBA" id="ARBA00042990"/>
    </source>
</evidence>
<accession>A0A2U3WWW6</accession>
<evidence type="ECO:0000256" key="16">
    <source>
        <dbReference type="ARBA" id="ARBA00036292"/>
    </source>
</evidence>
<comment type="catalytic activity">
    <reaction evidence="29">
        <text>a ganglioside GM1 (d18:1(4E)) + CMP-N-acetyl-beta-neuraminate = a ganglioside GD1a (d18:1(4E)) + CMP + H(+)</text>
        <dbReference type="Rhea" id="RHEA:18021"/>
        <dbReference type="ChEBI" id="CHEBI:15378"/>
        <dbReference type="ChEBI" id="CHEBI:57812"/>
        <dbReference type="ChEBI" id="CHEBI:60377"/>
        <dbReference type="ChEBI" id="CHEBI:77709"/>
        <dbReference type="ChEBI" id="CHEBI:78445"/>
        <dbReference type="EC" id="2.4.3.2"/>
    </reaction>
    <physiologicalReaction direction="left-to-right" evidence="29">
        <dbReference type="Rhea" id="RHEA:18022"/>
    </physiologicalReaction>
</comment>
<evidence type="ECO:0000256" key="13">
    <source>
        <dbReference type="ARBA" id="ARBA00023136"/>
    </source>
</evidence>
<evidence type="ECO:0000256" key="30">
    <source>
        <dbReference type="ARBA" id="ARBA00047509"/>
    </source>
</evidence>
<dbReference type="GO" id="GO:0097503">
    <property type="term" value="P:sialylation"/>
    <property type="evidence" value="ECO:0007669"/>
    <property type="project" value="UniProtKB-ARBA"/>
</dbReference>
<keyword evidence="36" id="KW-1185">Reference proteome</keyword>
<keyword evidence="9" id="KW-0812">Transmembrane</keyword>
<dbReference type="GO" id="GO:0032580">
    <property type="term" value="C:Golgi cisterna membrane"/>
    <property type="evidence" value="ECO:0007669"/>
    <property type="project" value="UniProtKB-SubCell"/>
</dbReference>
<dbReference type="RefSeq" id="XP_004414050.1">
    <property type="nucleotide sequence ID" value="XM_004413993.2"/>
</dbReference>
<evidence type="ECO:0000256" key="10">
    <source>
        <dbReference type="ARBA" id="ARBA00022968"/>
    </source>
</evidence>
<evidence type="ECO:0000256" key="33">
    <source>
        <dbReference type="ARBA" id="ARBA00052630"/>
    </source>
</evidence>
<comment type="similarity">
    <text evidence="5">Belongs to the glycosyltransferase 29 family.</text>
</comment>
<evidence type="ECO:0000256" key="2">
    <source>
        <dbReference type="ARBA" id="ARBA00004613"/>
    </source>
</evidence>
<evidence type="ECO:0000256" key="31">
    <source>
        <dbReference type="ARBA" id="ARBA00051453"/>
    </source>
</evidence>
<feature type="disulfide bond" evidence="35">
    <location>
        <begin position="144"/>
        <end position="283"/>
    </location>
</feature>
<comment type="catalytic activity">
    <reaction evidence="16">
        <text>a beta-D-galactosyl-(1-&gt;3)-N-acetyl-alpha-D-galactosaminyl derivative + CMP-N-acetyl-beta-neuraminate = an N-acetyl-alpha-neuraminyl-(2-&gt;3)-beta-D-galactosyl-(1-&gt;3)-N-acetyl-alpha-D-galactosaminyl derivative + CMP + H(+)</text>
        <dbReference type="Rhea" id="RHEA:21616"/>
        <dbReference type="ChEBI" id="CHEBI:15378"/>
        <dbReference type="ChEBI" id="CHEBI:57812"/>
        <dbReference type="ChEBI" id="CHEBI:60377"/>
        <dbReference type="ChEBI" id="CHEBI:133470"/>
        <dbReference type="ChEBI" id="CHEBI:139596"/>
        <dbReference type="EC" id="2.4.3.4"/>
    </reaction>
    <physiologicalReaction direction="left-to-right" evidence="16">
        <dbReference type="Rhea" id="RHEA:21617"/>
    </physiologicalReaction>
</comment>
<evidence type="ECO:0000256" key="6">
    <source>
        <dbReference type="ARBA" id="ARBA00022525"/>
    </source>
</evidence>
<keyword evidence="11" id="KW-1133">Transmembrane helix</keyword>
<dbReference type="GO" id="GO:0003836">
    <property type="term" value="F:beta-galactoside (CMP) alpha-2,3-sialyltransferase activity"/>
    <property type="evidence" value="ECO:0007669"/>
    <property type="project" value="UniProtKB-EC"/>
</dbReference>
<feature type="binding site" evidence="34">
    <location>
        <position position="292"/>
    </location>
    <ligand>
        <name>substrate</name>
    </ligand>
</feature>
<dbReference type="GO" id="GO:0047288">
    <property type="term" value="F:beta-D-galactosyl-(1-&gt;3)-N-acetyl-beta-D-galactosaminide alpha-2,3- sialyltransferase"/>
    <property type="evidence" value="ECO:0007669"/>
    <property type="project" value="UniProtKB-EC"/>
</dbReference>
<dbReference type="EC" id="2.4.3.4" evidence="19"/>
<evidence type="ECO:0000256" key="11">
    <source>
        <dbReference type="ARBA" id="ARBA00022989"/>
    </source>
</evidence>
<feature type="binding site" evidence="34">
    <location>
        <position position="268"/>
    </location>
    <ligand>
        <name>substrate</name>
    </ligand>
</feature>
<comment type="catalytic activity">
    <reaction evidence="30">
        <text>ganglioside GM1 (d18:1(4E)/18:0) + CMP-N-acetyl-beta-neuraminate = ganglioside GD1a (18:1(4E)/18:0) + CMP + H(+)</text>
        <dbReference type="Rhea" id="RHEA:48248"/>
        <dbReference type="ChEBI" id="CHEBI:15378"/>
        <dbReference type="ChEBI" id="CHEBI:57812"/>
        <dbReference type="ChEBI" id="CHEBI:60377"/>
        <dbReference type="ChEBI" id="CHEBI:73110"/>
        <dbReference type="ChEBI" id="CHEBI:90153"/>
    </reaction>
    <physiologicalReaction direction="left-to-right" evidence="30">
        <dbReference type="Rhea" id="RHEA:48249"/>
    </physiologicalReaction>
</comment>
<sequence length="342" mass="39545">MVTMRKRTLKVLTLLVLFIFLTSFFLNYSHTMVTTTWFPKQMVVELSENFKKFIKYTHRPCTCARCISQQRVSAWFDERFNRSMQPLLTMQNAFLEKDTYRWWLRLQREKQPSNLNDTIRELFQVVPGNVDPLLGKRSVGCRRCAVVGNSGNLRESWYGPQIDRHDFVLRMNKAPTAGFEMDVGSKTTHHLVYPESFRELAENVSMVLVPFKTTDLEWVVSATTTGTISHTYVPVPAKIKVKKNKILIYHPAFIKYVFDNWLQGHGRYPSTGILSIIFSLHICDEVDLYGFGADSKGNWHHYWENNPSAGAFRKTGVHDGDFESNVTATLASINKIRIFKGR</sequence>
<feature type="binding site" evidence="34">
    <location>
        <position position="149"/>
    </location>
    <ligand>
        <name>substrate</name>
    </ligand>
</feature>
<evidence type="ECO:0000256" key="24">
    <source>
        <dbReference type="ARBA" id="ARBA00042448"/>
    </source>
</evidence>
<evidence type="ECO:0000256" key="17">
    <source>
        <dbReference type="ARBA" id="ARBA00037848"/>
    </source>
</evidence>
<evidence type="ECO:0000313" key="36">
    <source>
        <dbReference type="Proteomes" id="UP000245340"/>
    </source>
</evidence>
<dbReference type="CTD" id="6482"/>
<dbReference type="Gene3D" id="3.90.1480.20">
    <property type="entry name" value="Glycosyl transferase family 29"/>
    <property type="match status" value="1"/>
</dbReference>
<dbReference type="InterPro" id="IPR051757">
    <property type="entry name" value="Beta-gal_alpha2-3_sialyltrans"/>
</dbReference>
<comment type="catalytic activity">
    <reaction evidence="28">
        <text>a ganglioside GA1 (d18:1(4E)) + CMP-N-acetyl-beta-neuraminate = a ganglioside GM1b (d18:1(4E)) + CMP + H(+)</text>
        <dbReference type="Rhea" id="RHEA:47560"/>
        <dbReference type="ChEBI" id="CHEBI:15378"/>
        <dbReference type="ChEBI" id="CHEBI:27938"/>
        <dbReference type="ChEBI" id="CHEBI:57812"/>
        <dbReference type="ChEBI" id="CHEBI:60377"/>
        <dbReference type="ChEBI" id="CHEBI:78568"/>
    </reaction>
    <physiologicalReaction direction="left-to-right" evidence="28">
        <dbReference type="Rhea" id="RHEA:47561"/>
    </physiologicalReaction>
</comment>
<feature type="binding site" evidence="34">
    <location>
        <position position="172"/>
    </location>
    <ligand>
        <name>substrate</name>
    </ligand>
</feature>
<evidence type="ECO:0000256" key="4">
    <source>
        <dbReference type="ARBA" id="ARBA00004934"/>
    </source>
</evidence>
<evidence type="ECO:0000256" key="14">
    <source>
        <dbReference type="ARBA" id="ARBA00023157"/>
    </source>
</evidence>
<dbReference type="PANTHER" id="PTHR46032">
    <property type="entry name" value="ALPHA-2,3-SIALYLTRANSFERASE ST3GAL I ISOFORM X1"/>
    <property type="match status" value="1"/>
</dbReference>
<comment type="catalytic activity">
    <reaction evidence="33">
        <text>a ganglioside GD1b + CMP-N-acetyl-beta-neuraminate = a ganglioside GT1b + CMP + H(+)</text>
        <dbReference type="Rhea" id="RHEA:48240"/>
        <dbReference type="ChEBI" id="CHEBI:15378"/>
        <dbReference type="ChEBI" id="CHEBI:57812"/>
        <dbReference type="ChEBI" id="CHEBI:60377"/>
        <dbReference type="ChEBI" id="CHEBI:82939"/>
        <dbReference type="ChEBI" id="CHEBI:82940"/>
    </reaction>
    <physiologicalReaction direction="left-to-right" evidence="33">
        <dbReference type="Rhea" id="RHEA:48241"/>
    </physiologicalReaction>
</comment>
<dbReference type="EC" id="2.4.3.2" evidence="18"/>
<evidence type="ECO:0000256" key="8">
    <source>
        <dbReference type="ARBA" id="ARBA00022679"/>
    </source>
</evidence>
<evidence type="ECO:0000256" key="19">
    <source>
        <dbReference type="ARBA" id="ARBA00039107"/>
    </source>
</evidence>
<dbReference type="Proteomes" id="UP000245340">
    <property type="component" value="Unplaced"/>
</dbReference>
<dbReference type="CDD" id="cd23980">
    <property type="entry name" value="GT29_ST3GAL1"/>
    <property type="match status" value="1"/>
</dbReference>
<evidence type="ECO:0000256" key="9">
    <source>
        <dbReference type="ARBA" id="ARBA00022692"/>
    </source>
</evidence>
<evidence type="ECO:0000256" key="3">
    <source>
        <dbReference type="ARBA" id="ARBA00004922"/>
    </source>
</evidence>
<keyword evidence="15" id="KW-0325">Glycoprotein</keyword>
<dbReference type="GO" id="GO:0005576">
    <property type="term" value="C:extracellular region"/>
    <property type="evidence" value="ECO:0007669"/>
    <property type="project" value="UniProtKB-SubCell"/>
</dbReference>
<dbReference type="InterPro" id="IPR012163">
    <property type="entry name" value="Sialyl_trans"/>
</dbReference>
<evidence type="ECO:0000256" key="34">
    <source>
        <dbReference type="PIRSR" id="PIRSR005557-1"/>
    </source>
</evidence>
<evidence type="ECO:0000256" key="1">
    <source>
        <dbReference type="ARBA" id="ARBA00004447"/>
    </source>
</evidence>
<proteinExistence type="inferred from homology"/>
<evidence type="ECO:0000256" key="12">
    <source>
        <dbReference type="ARBA" id="ARBA00023034"/>
    </source>
</evidence>
<evidence type="ECO:0000256" key="28">
    <source>
        <dbReference type="ARBA" id="ARBA00043673"/>
    </source>
</evidence>
<organism evidence="36 37">
    <name type="scientific">Odobenus rosmarus divergens</name>
    <name type="common">Pacific walrus</name>
    <dbReference type="NCBI Taxonomy" id="9708"/>
    <lineage>
        <taxon>Eukaryota</taxon>
        <taxon>Metazoa</taxon>
        <taxon>Chordata</taxon>
        <taxon>Craniata</taxon>
        <taxon>Vertebrata</taxon>
        <taxon>Euteleostomi</taxon>
        <taxon>Mammalia</taxon>
        <taxon>Eutheria</taxon>
        <taxon>Laurasiatheria</taxon>
        <taxon>Carnivora</taxon>
        <taxon>Caniformia</taxon>
        <taxon>Pinnipedia</taxon>
        <taxon>Odobenidae</taxon>
        <taxon>Odobenus</taxon>
    </lineage>
</organism>
<comment type="subcellular location">
    <subcellularLocation>
        <location evidence="1">Golgi apparatus</location>
        <location evidence="1">Golgi stack membrane</location>
        <topology evidence="1">Single-pass type II membrane protein</topology>
    </subcellularLocation>
    <subcellularLocation>
        <location evidence="17">Golgi apparatus</location>
        <location evidence="17">trans-Golgi network membrane</location>
        <topology evidence="17">Single-pass type II membrane protein</topology>
    </subcellularLocation>
    <subcellularLocation>
        <location evidence="2">Secreted</location>
    </subcellularLocation>
</comment>
<dbReference type="STRING" id="9708.A0A2U3WWW6"/>
<evidence type="ECO:0000256" key="20">
    <source>
        <dbReference type="ARBA" id="ARBA00040101"/>
    </source>
</evidence>
<feature type="binding site" evidence="34">
    <location>
        <position position="301"/>
    </location>
    <ligand>
        <name>substrate</name>
    </ligand>
</feature>
<keyword evidence="8" id="KW-0808">Transferase</keyword>
<keyword evidence="13" id="KW-0472">Membrane</keyword>
<feature type="binding site" evidence="34">
    <location>
        <position position="107"/>
    </location>
    <ligand>
        <name>substrate</name>
    </ligand>
</feature>
<evidence type="ECO:0000256" key="22">
    <source>
        <dbReference type="ARBA" id="ARBA00041997"/>
    </source>
</evidence>
<dbReference type="PIRSF" id="PIRSF005557">
    <property type="entry name" value="Sialyl_trans"/>
    <property type="match status" value="1"/>
</dbReference>
<dbReference type="FunFam" id="3.90.1480.20:FF:000034">
    <property type="entry name" value="CMP-N-acetylneuraminate-beta-galactosamide-alpha-2,3-sialyltransferase 1"/>
    <property type="match status" value="1"/>
</dbReference>
<reference evidence="37" key="1">
    <citation type="submission" date="2025-08" db="UniProtKB">
        <authorList>
            <consortium name="RefSeq"/>
        </authorList>
    </citation>
    <scope>IDENTIFICATION</scope>
</reference>
<comment type="pathway">
    <text evidence="3">Protein modification; protein glycosylation.</text>
</comment>
<dbReference type="PANTHER" id="PTHR46032:SF6">
    <property type="entry name" value="CMP-N-ACETYLNEURAMINATE-BETA-GALACTOSAMIDE-ALPHA-2,3-SIALYLTRANSFERASE 1"/>
    <property type="match status" value="1"/>
</dbReference>
<evidence type="ECO:0000256" key="32">
    <source>
        <dbReference type="ARBA" id="ARBA00052455"/>
    </source>
</evidence>
<evidence type="ECO:0000256" key="35">
    <source>
        <dbReference type="PIRSR" id="PIRSR005557-2"/>
    </source>
</evidence>
<gene>
    <name evidence="37" type="primary">ST3GAL1</name>
</gene>
<dbReference type="GeneID" id="101370180"/>
<keyword evidence="12" id="KW-0333">Golgi apparatus</keyword>
<keyword evidence="7" id="KW-0328">Glycosyltransferase</keyword>
<dbReference type="KEGG" id="oro:101370180"/>
<protein>
    <recommendedName>
        <fullName evidence="20">CMP-N-acetylneuraminate-beta-galactosamide-alpha-2,3-sialyltransferase 1</fullName>
        <ecNumber evidence="18">2.4.3.2</ecNumber>
        <ecNumber evidence="19">2.4.3.4</ecNumber>
    </recommendedName>
    <alternativeName>
        <fullName evidence="27">Gal-NAc6S</fullName>
    </alternativeName>
    <alternativeName>
        <fullName evidence="24">Gal-beta-1,3-GalNAc-alpha-2,3-sialyltransferase</fullName>
    </alternativeName>
    <alternativeName>
        <fullName evidence="26">Monosialoganglioside sialyltransferase</fullName>
    </alternativeName>
    <alternativeName>
        <fullName evidence="22">ST3Gal I</fullName>
    </alternativeName>
    <alternativeName>
        <fullName evidence="23">ST3GalA.1</fullName>
    </alternativeName>
    <alternativeName>
        <fullName evidence="21">ST3O</fullName>
    </alternativeName>
    <alternativeName>
        <fullName evidence="25">Sialyltransferase 4A</fullName>
    </alternativeName>
</protein>
<keyword evidence="14" id="KW-1015">Disulfide bond</keyword>
<dbReference type="AlphaFoldDB" id="A0A2U3WWW6"/>
<evidence type="ECO:0000256" key="15">
    <source>
        <dbReference type="ARBA" id="ARBA00023180"/>
    </source>
</evidence>
<evidence type="ECO:0000256" key="7">
    <source>
        <dbReference type="ARBA" id="ARBA00022676"/>
    </source>
</evidence>
<dbReference type="Pfam" id="PF00777">
    <property type="entry name" value="Glyco_transf_29"/>
    <property type="match status" value="1"/>
</dbReference>